<comment type="caution">
    <text evidence="1">The sequence shown here is derived from an EMBL/GenBank/DDBJ whole genome shotgun (WGS) entry which is preliminary data.</text>
</comment>
<evidence type="ECO:0000313" key="2">
    <source>
        <dbReference type="Proteomes" id="UP000195569"/>
    </source>
</evidence>
<keyword evidence="2" id="KW-1185">Reference proteome</keyword>
<dbReference type="AlphaFoldDB" id="A0A1N7S9W2"/>
<sequence>MHQWVINACRQRLIQRIRSETNMLSPHEFATLMLVKAAHEQIDFSREELDTLLERQLVALERLASGVQRPRLTIHGVSVLQAVTRKH</sequence>
<proteinExistence type="predicted"/>
<organism evidence="1 2">
    <name type="scientific">Paraburkholderia piptadeniae</name>
    <dbReference type="NCBI Taxonomy" id="1701573"/>
    <lineage>
        <taxon>Bacteria</taxon>
        <taxon>Pseudomonadati</taxon>
        <taxon>Pseudomonadota</taxon>
        <taxon>Betaproteobacteria</taxon>
        <taxon>Burkholderiales</taxon>
        <taxon>Burkholderiaceae</taxon>
        <taxon>Paraburkholderia</taxon>
    </lineage>
</organism>
<evidence type="ECO:0000313" key="1">
    <source>
        <dbReference type="EMBL" id="SIT44170.1"/>
    </source>
</evidence>
<name>A0A1N7S9W2_9BURK</name>
<dbReference type="Proteomes" id="UP000195569">
    <property type="component" value="Unassembled WGS sequence"/>
</dbReference>
<dbReference type="EMBL" id="CYGY02000038">
    <property type="protein sequence ID" value="SIT44170.1"/>
    <property type="molecule type" value="Genomic_DNA"/>
</dbReference>
<accession>A0A1N7S9W2</accession>
<protein>
    <submittedName>
        <fullName evidence="1">Uncharacterized protein</fullName>
    </submittedName>
</protein>
<reference evidence="1" key="1">
    <citation type="submission" date="2016-12" db="EMBL/GenBank/DDBJ databases">
        <authorList>
            <person name="Moulin L."/>
        </authorList>
    </citation>
    <scope>NUCLEOTIDE SEQUENCE [LARGE SCALE GENOMIC DNA]</scope>
    <source>
        <strain evidence="1">STM 7183</strain>
    </source>
</reference>
<gene>
    <name evidence="1" type="ORF">BN2476_380071</name>
</gene>